<evidence type="ECO:0000256" key="4">
    <source>
        <dbReference type="ARBA" id="ARBA00037771"/>
    </source>
</evidence>
<evidence type="ECO:0000313" key="9">
    <source>
        <dbReference type="RefSeq" id="XP_014935289.1"/>
    </source>
</evidence>
<dbReference type="PROSITE" id="PS00282">
    <property type="entry name" value="KAZAL_1"/>
    <property type="match status" value="1"/>
</dbReference>
<dbReference type="CTD" id="643394"/>
<feature type="chain" id="PRO_5026919404" description="Double-headed protease inhibitor, submandibular gland" evidence="6">
    <location>
        <begin position="23"/>
        <end position="85"/>
    </location>
</feature>
<dbReference type="GeneID" id="106981672"/>
<feature type="domain" description="Kazal-like" evidence="7">
    <location>
        <begin position="25"/>
        <end position="85"/>
    </location>
</feature>
<dbReference type="PANTHER" id="PTHR47499">
    <property type="entry name" value="SERINE PROTEASE INHIBITOR KAZAL-TYPE 7 SPINK7"/>
    <property type="match status" value="1"/>
</dbReference>
<dbReference type="PROSITE" id="PS51465">
    <property type="entry name" value="KAZAL_2"/>
    <property type="match status" value="1"/>
</dbReference>
<dbReference type="Pfam" id="PF00050">
    <property type="entry name" value="Kazal_1"/>
    <property type="match status" value="1"/>
</dbReference>
<dbReference type="FunFam" id="3.30.60.30:FF:000037">
    <property type="entry name" value="Ovomucoid"/>
    <property type="match status" value="1"/>
</dbReference>
<accession>A0A6J0A2V4</accession>
<reference evidence="9" key="1">
    <citation type="submission" date="2025-08" db="UniProtKB">
        <authorList>
            <consortium name="RefSeq"/>
        </authorList>
    </citation>
    <scope>IDENTIFICATION</scope>
    <source>
        <tissue evidence="9">Blood</tissue>
    </source>
</reference>
<keyword evidence="8" id="KW-1185">Reference proteome</keyword>
<evidence type="ECO:0000259" key="7">
    <source>
        <dbReference type="PROSITE" id="PS51465"/>
    </source>
</evidence>
<dbReference type="Gene3D" id="3.30.60.30">
    <property type="match status" value="1"/>
</dbReference>
<gene>
    <name evidence="9" type="primary">SPINK9</name>
</gene>
<dbReference type="InterPro" id="IPR036058">
    <property type="entry name" value="Kazal_dom_sf"/>
</dbReference>
<proteinExistence type="predicted"/>
<dbReference type="SMART" id="SM00280">
    <property type="entry name" value="KAZAL"/>
    <property type="match status" value="1"/>
</dbReference>
<dbReference type="RefSeq" id="XP_014935289.1">
    <property type="nucleotide sequence ID" value="XM_015079803.3"/>
</dbReference>
<dbReference type="InterPro" id="IPR050159">
    <property type="entry name" value="Kazal-type_SerProtInhib"/>
</dbReference>
<comment type="subcellular location">
    <subcellularLocation>
        <location evidence="1">Secreted</location>
    </subcellularLocation>
</comment>
<name>A0A6J0A2V4_ACIJB</name>
<sequence>MKATAFVLLLALALTSIFNVECATRPQQVDCSKYEKFPRREEGFCYEIYAPICGSDGKTYANDCFFCSEVRKTNNKLKFVHFGKC</sequence>
<dbReference type="KEGG" id="aju:106981672"/>
<dbReference type="InterPro" id="IPR002350">
    <property type="entry name" value="Kazal_dom"/>
</dbReference>
<keyword evidence="3" id="KW-1015">Disulfide bond</keyword>
<keyword evidence="9" id="KW-0722">Serine protease inhibitor</keyword>
<dbReference type="AlphaFoldDB" id="A0A6J0A2V4"/>
<dbReference type="GO" id="GO:0005576">
    <property type="term" value="C:extracellular region"/>
    <property type="evidence" value="ECO:0007669"/>
    <property type="project" value="UniProtKB-SubCell"/>
</dbReference>
<dbReference type="SUPFAM" id="SSF100895">
    <property type="entry name" value="Kazal-type serine protease inhibitors"/>
    <property type="match status" value="1"/>
</dbReference>
<comment type="function">
    <text evidence="4">This inhibitor is composed of two homologous actively inhibiting halves: one which inhibits trypsin, the other which inhibits elastase.</text>
</comment>
<keyword evidence="2" id="KW-0964">Secreted</keyword>
<evidence type="ECO:0000256" key="5">
    <source>
        <dbReference type="ARBA" id="ARBA00039837"/>
    </source>
</evidence>
<evidence type="ECO:0000256" key="6">
    <source>
        <dbReference type="SAM" id="SignalP"/>
    </source>
</evidence>
<evidence type="ECO:0000256" key="2">
    <source>
        <dbReference type="ARBA" id="ARBA00022525"/>
    </source>
</evidence>
<evidence type="ECO:0000256" key="1">
    <source>
        <dbReference type="ARBA" id="ARBA00004613"/>
    </source>
</evidence>
<dbReference type="Proteomes" id="UP001652583">
    <property type="component" value="Chromosome A1"/>
</dbReference>
<evidence type="ECO:0000256" key="3">
    <source>
        <dbReference type="ARBA" id="ARBA00023157"/>
    </source>
</evidence>
<dbReference type="GO" id="GO:0004867">
    <property type="term" value="F:serine-type endopeptidase inhibitor activity"/>
    <property type="evidence" value="ECO:0007669"/>
    <property type="project" value="UniProtKB-KW"/>
</dbReference>
<protein>
    <recommendedName>
        <fullName evidence="5">Double-headed protease inhibitor, submandibular gland</fullName>
    </recommendedName>
</protein>
<feature type="signal peptide" evidence="6">
    <location>
        <begin position="1"/>
        <end position="22"/>
    </location>
</feature>
<evidence type="ECO:0000313" key="8">
    <source>
        <dbReference type="Proteomes" id="UP001652583"/>
    </source>
</evidence>
<dbReference type="PANTHER" id="PTHR47499:SF2">
    <property type="entry name" value="SERINE PROTEASE INHIBITOR KAZAL-TYPE 9"/>
    <property type="match status" value="1"/>
</dbReference>
<keyword evidence="9" id="KW-0646">Protease inhibitor</keyword>
<dbReference type="OrthoDB" id="328123at2759"/>
<organism evidence="8 9">
    <name type="scientific">Acinonyx jubatus</name>
    <name type="common">Cheetah</name>
    <dbReference type="NCBI Taxonomy" id="32536"/>
    <lineage>
        <taxon>Eukaryota</taxon>
        <taxon>Metazoa</taxon>
        <taxon>Chordata</taxon>
        <taxon>Craniata</taxon>
        <taxon>Vertebrata</taxon>
        <taxon>Euteleostomi</taxon>
        <taxon>Mammalia</taxon>
        <taxon>Eutheria</taxon>
        <taxon>Laurasiatheria</taxon>
        <taxon>Carnivora</taxon>
        <taxon>Feliformia</taxon>
        <taxon>Felidae</taxon>
        <taxon>Felinae</taxon>
        <taxon>Acinonyx</taxon>
    </lineage>
</organism>
<keyword evidence="6" id="KW-0732">Signal</keyword>